<dbReference type="EMBL" id="UGHV01000001">
    <property type="protein sequence ID" value="STO97235.1"/>
    <property type="molecule type" value="Genomic_DNA"/>
</dbReference>
<keyword evidence="1" id="KW-0472">Membrane</keyword>
<sequence length="43" mass="4945">MKKFALIYGVIATLLWLFLLVYLLIDFKDLAKDSHKTTTNSQA</sequence>
<reference evidence="2 3" key="1">
    <citation type="submission" date="2018-06" db="EMBL/GenBank/DDBJ databases">
        <authorList>
            <consortium name="Pathogen Informatics"/>
            <person name="Doyle S."/>
        </authorList>
    </citation>
    <scope>NUCLEOTIDE SEQUENCE [LARGE SCALE GENOMIC DNA]</scope>
    <source>
        <strain evidence="2 3">NCTC12410</strain>
    </source>
</reference>
<evidence type="ECO:0000313" key="2">
    <source>
        <dbReference type="EMBL" id="STO97235.1"/>
    </source>
</evidence>
<feature type="transmembrane region" description="Helical" evidence="1">
    <location>
        <begin position="6"/>
        <end position="25"/>
    </location>
</feature>
<keyword evidence="1" id="KW-0812">Transmembrane</keyword>
<evidence type="ECO:0000256" key="1">
    <source>
        <dbReference type="SAM" id="Phobius"/>
    </source>
</evidence>
<protein>
    <submittedName>
        <fullName evidence="2">Uncharacterized protein</fullName>
    </submittedName>
</protein>
<name>A0A377J4L5_9HELI</name>
<keyword evidence="1" id="KW-1133">Transmembrane helix</keyword>
<evidence type="ECO:0000313" key="3">
    <source>
        <dbReference type="Proteomes" id="UP000254841"/>
    </source>
</evidence>
<organism evidence="2 3">
    <name type="scientific">Helicobacter canis</name>
    <dbReference type="NCBI Taxonomy" id="29419"/>
    <lineage>
        <taxon>Bacteria</taxon>
        <taxon>Pseudomonadati</taxon>
        <taxon>Campylobacterota</taxon>
        <taxon>Epsilonproteobacteria</taxon>
        <taxon>Campylobacterales</taxon>
        <taxon>Helicobacteraceae</taxon>
        <taxon>Helicobacter</taxon>
    </lineage>
</organism>
<dbReference type="Proteomes" id="UP000254841">
    <property type="component" value="Unassembled WGS sequence"/>
</dbReference>
<dbReference type="AlphaFoldDB" id="A0A377J4L5"/>
<dbReference type="RefSeq" id="WP_258552209.1">
    <property type="nucleotide sequence ID" value="NZ_UGHV01000001.1"/>
</dbReference>
<proteinExistence type="predicted"/>
<accession>A0A377J4L5</accession>
<gene>
    <name evidence="2" type="ORF">NCTC12410_01060</name>
</gene>